<feature type="domain" description="CHK kinase-like" evidence="1">
    <location>
        <begin position="4"/>
        <end position="203"/>
    </location>
</feature>
<dbReference type="EMBL" id="JAPWTK010000001">
    <property type="protein sequence ID" value="KAJ8963389.1"/>
    <property type="molecule type" value="Genomic_DNA"/>
</dbReference>
<dbReference type="Pfam" id="PF02958">
    <property type="entry name" value="EcKL"/>
    <property type="match status" value="1"/>
</dbReference>
<reference evidence="2" key="1">
    <citation type="journal article" date="2023" name="Insect Mol. Biol.">
        <title>Genome sequencing provides insights into the evolution of gene families encoding plant cell wall-degrading enzymes in longhorned beetles.</title>
        <authorList>
            <person name="Shin N.R."/>
            <person name="Okamura Y."/>
            <person name="Kirsch R."/>
            <person name="Pauchet Y."/>
        </authorList>
    </citation>
    <scope>NUCLEOTIDE SEQUENCE</scope>
    <source>
        <strain evidence="2">AMC_N1</strain>
    </source>
</reference>
<dbReference type="InterPro" id="IPR011009">
    <property type="entry name" value="Kinase-like_dom_sf"/>
</dbReference>
<dbReference type="PANTHER" id="PTHR11012">
    <property type="entry name" value="PROTEIN KINASE-LIKE DOMAIN-CONTAINING"/>
    <property type="match status" value="1"/>
</dbReference>
<dbReference type="AlphaFoldDB" id="A0AAV8ZGE4"/>
<organism evidence="2 3">
    <name type="scientific">Aromia moschata</name>
    <dbReference type="NCBI Taxonomy" id="1265417"/>
    <lineage>
        <taxon>Eukaryota</taxon>
        <taxon>Metazoa</taxon>
        <taxon>Ecdysozoa</taxon>
        <taxon>Arthropoda</taxon>
        <taxon>Hexapoda</taxon>
        <taxon>Insecta</taxon>
        <taxon>Pterygota</taxon>
        <taxon>Neoptera</taxon>
        <taxon>Endopterygota</taxon>
        <taxon>Coleoptera</taxon>
        <taxon>Polyphaga</taxon>
        <taxon>Cucujiformia</taxon>
        <taxon>Chrysomeloidea</taxon>
        <taxon>Cerambycidae</taxon>
        <taxon>Cerambycinae</taxon>
        <taxon>Callichromatini</taxon>
        <taxon>Aromia</taxon>
    </lineage>
</organism>
<proteinExistence type="predicted"/>
<dbReference type="InterPro" id="IPR004119">
    <property type="entry name" value="EcKL"/>
</dbReference>
<dbReference type="PANTHER" id="PTHR11012:SF30">
    <property type="entry name" value="PROTEIN KINASE-LIKE DOMAIN-CONTAINING"/>
    <property type="match status" value="1"/>
</dbReference>
<comment type="caution">
    <text evidence="2">The sequence shown here is derived from an EMBL/GenBank/DDBJ whole genome shotgun (WGS) entry which is preliminary data.</text>
</comment>
<sequence length="288" mass="33724">MEVIVLDDLRAQGYQIRDRMQTMNLDHLRLILKEYGKFHAASFALRSQKKEEYKSIIALVHDNTLKYLSDENMVSNFEKGIFEALDIVRDGSDQRLRRKIDLFKRVIEKGCIHLMLDLLNADEPQTVITHGDGWNNNFMFKYKDENQLSPSEIRIIDFQLSALRSPVFDIVHVIYANSSKTELDMFDELLDTYYTAFSNFLREAGCNPDELFPFTDLMKHWEKYSIYGALMIPMILTFGLCDKSDAPDYDDFKEGQEPGSLIQMKIADENQFQERLRAVFEHYLDSCY</sequence>
<gene>
    <name evidence="2" type="ORF">NQ318_018867</name>
</gene>
<dbReference type="SUPFAM" id="SSF56112">
    <property type="entry name" value="Protein kinase-like (PK-like)"/>
    <property type="match status" value="1"/>
</dbReference>
<evidence type="ECO:0000259" key="1">
    <source>
        <dbReference type="SMART" id="SM00587"/>
    </source>
</evidence>
<dbReference type="SMART" id="SM00587">
    <property type="entry name" value="CHK"/>
    <property type="match status" value="1"/>
</dbReference>
<dbReference type="Proteomes" id="UP001162162">
    <property type="component" value="Unassembled WGS sequence"/>
</dbReference>
<evidence type="ECO:0000313" key="3">
    <source>
        <dbReference type="Proteomes" id="UP001162162"/>
    </source>
</evidence>
<accession>A0AAV8ZGE4</accession>
<dbReference type="Gene3D" id="3.90.1200.10">
    <property type="match status" value="1"/>
</dbReference>
<protein>
    <recommendedName>
        <fullName evidence="1">CHK kinase-like domain-containing protein</fullName>
    </recommendedName>
</protein>
<keyword evidence="3" id="KW-1185">Reference proteome</keyword>
<evidence type="ECO:0000313" key="2">
    <source>
        <dbReference type="EMBL" id="KAJ8963389.1"/>
    </source>
</evidence>
<name>A0AAV8ZGE4_9CUCU</name>
<dbReference type="InterPro" id="IPR015897">
    <property type="entry name" value="CHK_kinase-like"/>
</dbReference>